<dbReference type="PaxDb" id="3218-PP1S21_160V6.1"/>
<reference evidence="1 3" key="1">
    <citation type="journal article" date="2008" name="Science">
        <title>The Physcomitrella genome reveals evolutionary insights into the conquest of land by plants.</title>
        <authorList>
            <person name="Rensing S."/>
            <person name="Lang D."/>
            <person name="Zimmer A."/>
            <person name="Terry A."/>
            <person name="Salamov A."/>
            <person name="Shapiro H."/>
            <person name="Nishiyama T."/>
            <person name="Perroud P.-F."/>
            <person name="Lindquist E."/>
            <person name="Kamisugi Y."/>
            <person name="Tanahashi T."/>
            <person name="Sakakibara K."/>
            <person name="Fujita T."/>
            <person name="Oishi K."/>
            <person name="Shin-I T."/>
            <person name="Kuroki Y."/>
            <person name="Toyoda A."/>
            <person name="Suzuki Y."/>
            <person name="Hashimoto A."/>
            <person name="Yamaguchi K."/>
            <person name="Sugano A."/>
            <person name="Kohara Y."/>
            <person name="Fujiyama A."/>
            <person name="Anterola A."/>
            <person name="Aoki S."/>
            <person name="Ashton N."/>
            <person name="Barbazuk W.B."/>
            <person name="Barker E."/>
            <person name="Bennetzen J."/>
            <person name="Bezanilla M."/>
            <person name="Blankenship R."/>
            <person name="Cho S.H."/>
            <person name="Dutcher S."/>
            <person name="Estelle M."/>
            <person name="Fawcett J.A."/>
            <person name="Gundlach H."/>
            <person name="Hanada K."/>
            <person name="Heyl A."/>
            <person name="Hicks K.A."/>
            <person name="Hugh J."/>
            <person name="Lohr M."/>
            <person name="Mayer K."/>
            <person name="Melkozernov A."/>
            <person name="Murata T."/>
            <person name="Nelson D."/>
            <person name="Pils B."/>
            <person name="Prigge M."/>
            <person name="Reiss B."/>
            <person name="Renner T."/>
            <person name="Rombauts S."/>
            <person name="Rushton P."/>
            <person name="Sanderfoot A."/>
            <person name="Schween G."/>
            <person name="Shiu S.-H."/>
            <person name="Stueber K."/>
            <person name="Theodoulou F.L."/>
            <person name="Tu H."/>
            <person name="Van de Peer Y."/>
            <person name="Verrier P.J."/>
            <person name="Waters E."/>
            <person name="Wood A."/>
            <person name="Yang L."/>
            <person name="Cove D."/>
            <person name="Cuming A."/>
            <person name="Hasebe M."/>
            <person name="Lucas S."/>
            <person name="Mishler D.B."/>
            <person name="Reski R."/>
            <person name="Grigoriev I."/>
            <person name="Quatrano R.S."/>
            <person name="Boore J.L."/>
        </authorList>
    </citation>
    <scope>NUCLEOTIDE SEQUENCE [LARGE SCALE GENOMIC DNA]</scope>
    <source>
        <strain evidence="2 3">cv. Gransden 2004</strain>
    </source>
</reference>
<protein>
    <submittedName>
        <fullName evidence="1 2">Uncharacterized protein</fullName>
    </submittedName>
</protein>
<dbReference type="HOGENOM" id="CLU_1734542_0_0_1"/>
<sequence>MALSLNKQMKKVAPRPLDPARYNESEALEKTKKAALFRGVLQDSLMEREVFDHFTRMDLRSPHNSDPVFDSRHLHQFAAHKASILQILIPGCFAAKQISTTDYQSLKDASANIHPHIRYRVCPCCTITDCHVIPLPPPPWPDYLAYTPSFP</sequence>
<accession>A9RPX9</accession>
<keyword evidence="3" id="KW-1185">Reference proteome</keyword>
<organism evidence="1">
    <name type="scientific">Physcomitrium patens</name>
    <name type="common">Spreading-leaved earth moss</name>
    <name type="synonym">Physcomitrella patens</name>
    <dbReference type="NCBI Taxonomy" id="3218"/>
    <lineage>
        <taxon>Eukaryota</taxon>
        <taxon>Viridiplantae</taxon>
        <taxon>Streptophyta</taxon>
        <taxon>Embryophyta</taxon>
        <taxon>Bryophyta</taxon>
        <taxon>Bryophytina</taxon>
        <taxon>Bryopsida</taxon>
        <taxon>Funariidae</taxon>
        <taxon>Funariales</taxon>
        <taxon>Funariaceae</taxon>
        <taxon>Physcomitrium</taxon>
    </lineage>
</organism>
<evidence type="ECO:0000313" key="1">
    <source>
        <dbReference type="EMBL" id="PNR62809.1"/>
    </source>
</evidence>
<dbReference type="EnsemblPlants" id="Pp3c1_27010V3.2">
    <property type="protein sequence ID" value="PAC:32970167.CDS.1"/>
    <property type="gene ID" value="Pp3c1_27010"/>
</dbReference>
<dbReference type="EMBL" id="ABEU02000001">
    <property type="protein sequence ID" value="PNR62809.1"/>
    <property type="molecule type" value="Genomic_DNA"/>
</dbReference>
<dbReference type="EnsemblPlants" id="Pp3c1_27010V3.1">
    <property type="protein sequence ID" value="PAC:32970166.CDS.1"/>
    <property type="gene ID" value="Pp3c1_27010"/>
</dbReference>
<proteinExistence type="predicted"/>
<dbReference type="Gramene" id="Pp3c1_27010V3.1">
    <property type="protein sequence ID" value="PAC:32970166.CDS.1"/>
    <property type="gene ID" value="Pp3c1_27010"/>
</dbReference>
<name>A9RPX9_PHYPA</name>
<dbReference type="InParanoid" id="A9RPX9"/>
<reference evidence="2" key="3">
    <citation type="submission" date="2020-12" db="UniProtKB">
        <authorList>
            <consortium name="EnsemblPlants"/>
        </authorList>
    </citation>
    <scope>IDENTIFICATION</scope>
</reference>
<gene>
    <name evidence="1" type="ORF">PHYPA_001233</name>
</gene>
<dbReference type="Proteomes" id="UP000006727">
    <property type="component" value="Chromosome 1"/>
</dbReference>
<evidence type="ECO:0000313" key="2">
    <source>
        <dbReference type="EnsemblPlants" id="PAC:32970166.CDS.1"/>
    </source>
</evidence>
<evidence type="ECO:0000313" key="3">
    <source>
        <dbReference type="Proteomes" id="UP000006727"/>
    </source>
</evidence>
<dbReference type="Gramene" id="Pp3c1_27010V3.2">
    <property type="protein sequence ID" value="PAC:32970167.CDS.1"/>
    <property type="gene ID" value="Pp3c1_27010"/>
</dbReference>
<reference evidence="1 3" key="2">
    <citation type="journal article" date="2018" name="Plant J.">
        <title>The Physcomitrella patens chromosome-scale assembly reveals moss genome structure and evolution.</title>
        <authorList>
            <person name="Lang D."/>
            <person name="Ullrich K.K."/>
            <person name="Murat F."/>
            <person name="Fuchs J."/>
            <person name="Jenkins J."/>
            <person name="Haas F.B."/>
            <person name="Piednoel M."/>
            <person name="Gundlach H."/>
            <person name="Van Bel M."/>
            <person name="Meyberg R."/>
            <person name="Vives C."/>
            <person name="Morata J."/>
            <person name="Symeonidi A."/>
            <person name="Hiss M."/>
            <person name="Muchero W."/>
            <person name="Kamisugi Y."/>
            <person name="Saleh O."/>
            <person name="Blanc G."/>
            <person name="Decker E.L."/>
            <person name="van Gessel N."/>
            <person name="Grimwood J."/>
            <person name="Hayes R.D."/>
            <person name="Graham S.W."/>
            <person name="Gunter L.E."/>
            <person name="McDaniel S.F."/>
            <person name="Hoernstein S.N.W."/>
            <person name="Larsson A."/>
            <person name="Li F.W."/>
            <person name="Perroud P.F."/>
            <person name="Phillips J."/>
            <person name="Ranjan P."/>
            <person name="Rokshar D.S."/>
            <person name="Rothfels C.J."/>
            <person name="Schneider L."/>
            <person name="Shu S."/>
            <person name="Stevenson D.W."/>
            <person name="Thummler F."/>
            <person name="Tillich M."/>
            <person name="Villarreal Aguilar J.C."/>
            <person name="Widiez T."/>
            <person name="Wong G.K."/>
            <person name="Wymore A."/>
            <person name="Zhang Y."/>
            <person name="Zimmer A.D."/>
            <person name="Quatrano R.S."/>
            <person name="Mayer K.F.X."/>
            <person name="Goodstein D."/>
            <person name="Casacuberta J.M."/>
            <person name="Vandepoele K."/>
            <person name="Reski R."/>
            <person name="Cuming A.C."/>
            <person name="Tuskan G.A."/>
            <person name="Maumus F."/>
            <person name="Salse J."/>
            <person name="Schmutz J."/>
            <person name="Rensing S.A."/>
        </authorList>
    </citation>
    <scope>NUCLEOTIDE SEQUENCE [LARGE SCALE GENOMIC DNA]</scope>
    <source>
        <strain evidence="2 3">cv. Gransden 2004</strain>
    </source>
</reference>
<dbReference type="AlphaFoldDB" id="A9RPX9"/>